<proteinExistence type="predicted"/>
<dbReference type="AlphaFoldDB" id="A0A2V3ZU84"/>
<gene>
    <name evidence="1" type="ORF">DF185_17700</name>
</gene>
<protein>
    <submittedName>
        <fullName evidence="1">Uncharacterized protein</fullName>
    </submittedName>
</protein>
<sequence>MKLRIFIILLLCFGLKQIGLSQNNLRSKRILVNRDTIQLDSLIILPATVKLFHNKKEIQKDWYQINSAKGELIPNPKLKEISDSILIKYRIYNYNISKPIYTRNLSEINLAGDARPRVFSTVRNYSNRGILNDSQLQKQGNYSRGISYGNNQDVVTNSNLNLQLSGKLSDDVNILAAISDNNIPIQPDGNTQSIQDFDRIYIKLFDDTKELTLGDYEIESPEGNFMRFYKKVQGGKFSGLISRNKNGNELKSTISASIAKGKFRRMEIPGSEGIQGPYRLTGVNNESYIVVLAGSEKVFLDGKKLMRGENYDYVINYNTAELSFTTQQPITRNSRIVVEFEYSEKNYSRYLIFNANEYKTQKGKIWFNIYHEQDSKNQPLDQTLSQEDKQLLSNIGDNLDLALVPNEEVVEYSNDFVLYRKVSKTVGEVAYSIYEYSTTPEEAIYRVNFSFVGSNGGNYIQVNSVANGRIYQWVDPIDGISQGDYAPVSKLITPQKQQMLSLGADYKLSDTFNSRFEIALSNKDLNTFSSIDDGDNQGIAAEFSLAKKTLIADTTKFLNTQLNMHFMQKNFEQIENFRSVEFNRDWNIEESANKNNENHIALVNQFINANWGSITHNISVLKRESDYRGVNQNLNFDYQKNRHSIQFNGNLLSTDQKNLESKFYRHTLNAAYSTKIAKIGLETENENNQIENSENKNLLASSFSFYSYKLYIENQDSTENQFQAYYRKRKDFLPLDNELKTQSESEDFGGKIWLKKNRKHQLKIESIYRRLKISENAIGNEKPENTFLGKLEHQAKVKKGLLQTSTYYELGSGLESEKEFSYFEVNDGRGVYRWTDYNNNDVKELNEFEIASFKDEANYIRIATNTNNYNKVYTSDFRQVFNLRLRRLKTKSSFGSFISRFSNRFAYRLSKKSLDNDFNLYANPFQSYASDENLITVNSSFQNTFSYRKPKSKTNWDIIHLSSRNKQLLTQGVERRKLEQNGFRYNWNIGKSSQISNRIDFGTKSLYQEGFTNQNYRLKEIKNELQLKFQTSLVFQFGLSYTYQQKDNKLATEKSKTHNLGANCQYALTKTGKLQAAINFLNLEYNSDSNTSIAYEMLEGFLPGNNSTWNLGYNQQLSKVFQMNISYNGRQSEGGKTIHVGSMELRAYF</sequence>
<organism evidence="1 2">
    <name type="scientific">Marinifilum breve</name>
    <dbReference type="NCBI Taxonomy" id="2184082"/>
    <lineage>
        <taxon>Bacteria</taxon>
        <taxon>Pseudomonadati</taxon>
        <taxon>Bacteroidota</taxon>
        <taxon>Bacteroidia</taxon>
        <taxon>Marinilabiliales</taxon>
        <taxon>Marinifilaceae</taxon>
    </lineage>
</organism>
<dbReference type="RefSeq" id="WP_110362099.1">
    <property type="nucleotide sequence ID" value="NZ_QFLI01000009.1"/>
</dbReference>
<evidence type="ECO:0000313" key="2">
    <source>
        <dbReference type="Proteomes" id="UP000248079"/>
    </source>
</evidence>
<comment type="caution">
    <text evidence="1">The sequence shown here is derived from an EMBL/GenBank/DDBJ whole genome shotgun (WGS) entry which is preliminary data.</text>
</comment>
<dbReference type="Proteomes" id="UP000248079">
    <property type="component" value="Unassembled WGS sequence"/>
</dbReference>
<keyword evidence="2" id="KW-1185">Reference proteome</keyword>
<evidence type="ECO:0000313" key="1">
    <source>
        <dbReference type="EMBL" id="PXX97804.1"/>
    </source>
</evidence>
<dbReference type="OrthoDB" id="9815802at2"/>
<dbReference type="EMBL" id="QFLI01000009">
    <property type="protein sequence ID" value="PXX97804.1"/>
    <property type="molecule type" value="Genomic_DNA"/>
</dbReference>
<reference evidence="1 2" key="1">
    <citation type="submission" date="2018-05" db="EMBL/GenBank/DDBJ databases">
        <title>Marinifilum breve JC075T sp. nov., a marine bacterium isolated from Yongle Blue Hole in the South China Sea.</title>
        <authorList>
            <person name="Fu T."/>
        </authorList>
    </citation>
    <scope>NUCLEOTIDE SEQUENCE [LARGE SCALE GENOMIC DNA]</scope>
    <source>
        <strain evidence="1 2">JC075</strain>
    </source>
</reference>
<accession>A0A2V3ZU84</accession>
<name>A0A2V3ZU84_9BACT</name>